<dbReference type="AlphaFoldDB" id="A0A974NF14"/>
<dbReference type="Proteomes" id="UP000595278">
    <property type="component" value="Chromosome"/>
</dbReference>
<dbReference type="SMART" id="SM01118">
    <property type="entry name" value="CYTH"/>
    <property type="match status" value="1"/>
</dbReference>
<keyword evidence="3" id="KW-1185">Reference proteome</keyword>
<dbReference type="SUPFAM" id="SSF55154">
    <property type="entry name" value="CYTH-like phosphatases"/>
    <property type="match status" value="1"/>
</dbReference>
<gene>
    <name evidence="2" type="ORF">JHT90_13600</name>
</gene>
<sequence>MSNQNSLKEIEIKLYATEQTLAQIYQHPIFSQFSKVSWQQKELFNQYIDTADYALTAAKVALRVRKDGEQYIQTLKAKGHSIGGFSERDEFDWLIDKPELDLSLLDNKHWPKSLAQLDKSQLHPIFATDFTRNYALFTWQKEKEQAEIEVAIDQGLVKANQKQEPINELELELRNGSTAVMLDFAIELAKLFPLVPSDTSKAERGYRLINPDNYQFSVAKQPVSTNPYQAIHYYLAMSQRLLEGYIWQPSRTRLVSWLEHLQQLNSLLMQLKIDSLVTQLSVIVDDWKSMITSSDEQLMEKVKQELNKTRWGVFSLSASHWLLNHS</sequence>
<dbReference type="Gene3D" id="2.40.320.10">
    <property type="entry name" value="Hypothetical Protein Pfu-838710-001"/>
    <property type="match status" value="1"/>
</dbReference>
<dbReference type="RefSeq" id="WP_201091936.1">
    <property type="nucleotide sequence ID" value="NZ_CP067393.1"/>
</dbReference>
<dbReference type="PANTHER" id="PTHR39569">
    <property type="entry name" value="INORGANIC TRIPHOSPHATASE"/>
    <property type="match status" value="1"/>
</dbReference>
<dbReference type="KEGG" id="eaz:JHT90_13600"/>
<dbReference type="EMBL" id="CP067393">
    <property type="protein sequence ID" value="QQP85394.1"/>
    <property type="molecule type" value="Genomic_DNA"/>
</dbReference>
<dbReference type="PROSITE" id="PS51707">
    <property type="entry name" value="CYTH"/>
    <property type="match status" value="1"/>
</dbReference>
<dbReference type="InterPro" id="IPR033469">
    <property type="entry name" value="CYTH-like_dom_sf"/>
</dbReference>
<organism evidence="2 3">
    <name type="scientific">Entomomonas asaccharolytica</name>
    <dbReference type="NCBI Taxonomy" id="2785331"/>
    <lineage>
        <taxon>Bacteria</taxon>
        <taxon>Pseudomonadati</taxon>
        <taxon>Pseudomonadota</taxon>
        <taxon>Gammaproteobacteria</taxon>
        <taxon>Pseudomonadales</taxon>
        <taxon>Pseudomonadaceae</taxon>
        <taxon>Entomomonas</taxon>
    </lineage>
</organism>
<evidence type="ECO:0000313" key="3">
    <source>
        <dbReference type="Proteomes" id="UP000595278"/>
    </source>
</evidence>
<name>A0A974NF14_9GAMM</name>
<dbReference type="InterPro" id="IPR023577">
    <property type="entry name" value="CYTH_domain"/>
</dbReference>
<dbReference type="GO" id="GO:0050355">
    <property type="term" value="F:inorganic triphosphate phosphatase activity"/>
    <property type="evidence" value="ECO:0007669"/>
    <property type="project" value="InterPro"/>
</dbReference>
<evidence type="ECO:0000313" key="2">
    <source>
        <dbReference type="EMBL" id="QQP85394.1"/>
    </source>
</evidence>
<dbReference type="PANTHER" id="PTHR39569:SF1">
    <property type="entry name" value="INORGANIC TRIPHOSPHATASE"/>
    <property type="match status" value="1"/>
</dbReference>
<dbReference type="InterPro" id="IPR039013">
    <property type="entry name" value="YgiF"/>
</dbReference>
<dbReference type="GO" id="GO:0046872">
    <property type="term" value="F:metal ion binding"/>
    <property type="evidence" value="ECO:0007669"/>
    <property type="project" value="TreeGrafter"/>
</dbReference>
<reference evidence="2 3" key="1">
    <citation type="submission" date="2021-01" db="EMBL/GenBank/DDBJ databases">
        <title>Entomomonas sp. F2A isolated from a house cricket (Acheta domesticus).</title>
        <authorList>
            <person name="Spergser J."/>
            <person name="Busse H.-J."/>
        </authorList>
    </citation>
    <scope>NUCLEOTIDE SEQUENCE [LARGE SCALE GENOMIC DNA]</scope>
    <source>
        <strain evidence="2 3">F2A</strain>
    </source>
</reference>
<accession>A0A974NF14</accession>
<evidence type="ECO:0000259" key="1">
    <source>
        <dbReference type="PROSITE" id="PS51707"/>
    </source>
</evidence>
<proteinExistence type="predicted"/>
<protein>
    <submittedName>
        <fullName evidence="2">CYTH domain-containing protein</fullName>
    </submittedName>
</protein>
<dbReference type="Pfam" id="PF01928">
    <property type="entry name" value="CYTH"/>
    <property type="match status" value="1"/>
</dbReference>
<dbReference type="CDD" id="cd07756">
    <property type="entry name" value="CYTH-like_Pase_CHAD"/>
    <property type="match status" value="1"/>
</dbReference>
<feature type="domain" description="CYTH" evidence="1">
    <location>
        <begin position="7"/>
        <end position="212"/>
    </location>
</feature>